<dbReference type="Gene3D" id="3.40.309.10">
    <property type="entry name" value="Aldehyde Dehydrogenase, Chain A, domain 2"/>
    <property type="match status" value="1"/>
</dbReference>
<dbReference type="InterPro" id="IPR016161">
    <property type="entry name" value="Ald_DH/histidinol_DH"/>
</dbReference>
<dbReference type="EMBL" id="UOGK01000215">
    <property type="protein sequence ID" value="VAX39275.1"/>
    <property type="molecule type" value="Genomic_DNA"/>
</dbReference>
<keyword evidence="1 3" id="KW-0560">Oxidoreductase</keyword>
<protein>
    <submittedName>
        <fullName evidence="3">Succinylglutamic semialdehyde dehydrogenase</fullName>
        <ecNumber evidence="3">1.2.1.71</ecNumber>
    </submittedName>
</protein>
<dbReference type="InterPro" id="IPR016160">
    <property type="entry name" value="Ald_DH_CS_CYS"/>
</dbReference>
<name>A0A3B1E1W8_9ZZZZ</name>
<dbReference type="AlphaFoldDB" id="A0A3B1E1W8"/>
<gene>
    <name evidence="3" type="ORF">MNBD_PLANCTO03-832</name>
</gene>
<dbReference type="GO" id="GO:0043824">
    <property type="term" value="F:succinylglutamate-semialdehyde dehydrogenase activity"/>
    <property type="evidence" value="ECO:0007669"/>
    <property type="project" value="UniProtKB-EC"/>
</dbReference>
<dbReference type="PROSITE" id="PS00070">
    <property type="entry name" value="ALDEHYDE_DEHYDR_CYS"/>
    <property type="match status" value="1"/>
</dbReference>
<dbReference type="InterPro" id="IPR016163">
    <property type="entry name" value="Ald_DH_C"/>
</dbReference>
<accession>A0A3B1E1W8</accession>
<dbReference type="InterPro" id="IPR016162">
    <property type="entry name" value="Ald_DH_N"/>
</dbReference>
<evidence type="ECO:0000256" key="1">
    <source>
        <dbReference type="ARBA" id="ARBA00023002"/>
    </source>
</evidence>
<proteinExistence type="predicted"/>
<dbReference type="Gene3D" id="3.40.605.10">
    <property type="entry name" value="Aldehyde Dehydrogenase, Chain A, domain 1"/>
    <property type="match status" value="1"/>
</dbReference>
<dbReference type="InterPro" id="IPR015590">
    <property type="entry name" value="Aldehyde_DH_dom"/>
</dbReference>
<reference evidence="3" key="1">
    <citation type="submission" date="2018-06" db="EMBL/GenBank/DDBJ databases">
        <authorList>
            <person name="Zhirakovskaya E."/>
        </authorList>
    </citation>
    <scope>NUCLEOTIDE SEQUENCE</scope>
</reference>
<organism evidence="3">
    <name type="scientific">hydrothermal vent metagenome</name>
    <dbReference type="NCBI Taxonomy" id="652676"/>
    <lineage>
        <taxon>unclassified sequences</taxon>
        <taxon>metagenomes</taxon>
        <taxon>ecological metagenomes</taxon>
    </lineage>
</organism>
<evidence type="ECO:0000313" key="3">
    <source>
        <dbReference type="EMBL" id="VAX39275.1"/>
    </source>
</evidence>
<dbReference type="PROSITE" id="PS00687">
    <property type="entry name" value="ALDEHYDE_DEHYDR_GLU"/>
    <property type="match status" value="1"/>
</dbReference>
<dbReference type="SUPFAM" id="SSF53720">
    <property type="entry name" value="ALDH-like"/>
    <property type="match status" value="1"/>
</dbReference>
<sequence>MASGMQRGAADLVGGRWAELSGDGDNAIVSVNPARPSEVVWRGGPVFGHVDEAVEAARTAQIEWAAWPAERRFGVLRAYRDVCNARKDEIAALIARETGKVLWDAAGEAGILGAKVDITLDASAHGGLSRVQGFEVGLTESRVGRAWFRPHGAMAVIAPYNFPAHLANGHIVPALAMGNTVVLKPSDKTPAVGQLIGELFDEALRSAGAPAGVVNVVQGGAEVARRLTTHADIDGILFTGSWPVGRRILEANLGHPGRIVALEMGGNSPAVVMPDCDLRQAVVECARSAFITTGQRCTCTRRIIVHREIAERFVSAMCKVAAGLVVGEPDAAEPVFMGPIISGEAREAVLGAQRVFEAAGGEVLVRSEAVETVAGGYYLSPGVMRVERFTQETEGAAGCDVEVFGPMVRVSVADSFDDAILQANATRYGLAASIFTRDEATAERFVREAKAGCVNVNTGTAGASSKLPFGGLGLSGNHRPAGALSLDYCAYPVAGMMERGNAAAVPAGMKVEDGWIG</sequence>
<dbReference type="PANTHER" id="PTHR11699">
    <property type="entry name" value="ALDEHYDE DEHYDROGENASE-RELATED"/>
    <property type="match status" value="1"/>
</dbReference>
<evidence type="ECO:0000259" key="2">
    <source>
        <dbReference type="Pfam" id="PF00171"/>
    </source>
</evidence>
<dbReference type="EC" id="1.2.1.71" evidence="3"/>
<dbReference type="Pfam" id="PF00171">
    <property type="entry name" value="Aldedh"/>
    <property type="match status" value="1"/>
</dbReference>
<dbReference type="InterPro" id="IPR029510">
    <property type="entry name" value="Ald_DH_CS_GLU"/>
</dbReference>
<feature type="domain" description="Aldehyde dehydrogenase" evidence="2">
    <location>
        <begin position="48"/>
        <end position="487"/>
    </location>
</feature>